<organism evidence="2 3">
    <name type="scientific">Gigaspora margarita</name>
    <dbReference type="NCBI Taxonomy" id="4874"/>
    <lineage>
        <taxon>Eukaryota</taxon>
        <taxon>Fungi</taxon>
        <taxon>Fungi incertae sedis</taxon>
        <taxon>Mucoromycota</taxon>
        <taxon>Glomeromycotina</taxon>
        <taxon>Glomeromycetes</taxon>
        <taxon>Diversisporales</taxon>
        <taxon>Gigasporaceae</taxon>
        <taxon>Gigaspora</taxon>
    </lineage>
</organism>
<keyword evidence="3" id="KW-1185">Reference proteome</keyword>
<gene>
    <name evidence="2" type="ORF">GMARGA_LOCUS43648</name>
</gene>
<name>A0ABN7XI03_GIGMA</name>
<comment type="caution">
    <text evidence="2">The sequence shown here is derived from an EMBL/GenBank/DDBJ whole genome shotgun (WGS) entry which is preliminary data.</text>
</comment>
<protein>
    <submittedName>
        <fullName evidence="2">33780_t:CDS:1</fullName>
    </submittedName>
</protein>
<sequence>KTSRTYKNSELKRQLDPGGSHYRNRIDLGPVTWNQEEMNGLTRMGPAEPKEASNTSCYQNGISLKKNEMLKGPVKNDDSNSQFGLVELCCQYEIGHGKLYKD</sequence>
<dbReference type="EMBL" id="CAJVQB010142859">
    <property type="protein sequence ID" value="CAG8854827.1"/>
    <property type="molecule type" value="Genomic_DNA"/>
</dbReference>
<feature type="non-terminal residue" evidence="2">
    <location>
        <position position="1"/>
    </location>
</feature>
<accession>A0ABN7XI03</accession>
<feature type="region of interest" description="Disordered" evidence="1">
    <location>
        <begin position="1"/>
        <end position="26"/>
    </location>
</feature>
<evidence type="ECO:0000313" key="2">
    <source>
        <dbReference type="EMBL" id="CAG8854827.1"/>
    </source>
</evidence>
<evidence type="ECO:0000313" key="3">
    <source>
        <dbReference type="Proteomes" id="UP000789901"/>
    </source>
</evidence>
<evidence type="ECO:0000256" key="1">
    <source>
        <dbReference type="SAM" id="MobiDB-lite"/>
    </source>
</evidence>
<proteinExistence type="predicted"/>
<dbReference type="Proteomes" id="UP000789901">
    <property type="component" value="Unassembled WGS sequence"/>
</dbReference>
<reference evidence="2 3" key="1">
    <citation type="submission" date="2021-06" db="EMBL/GenBank/DDBJ databases">
        <authorList>
            <person name="Kallberg Y."/>
            <person name="Tangrot J."/>
            <person name="Rosling A."/>
        </authorList>
    </citation>
    <scope>NUCLEOTIDE SEQUENCE [LARGE SCALE GENOMIC DNA]</scope>
    <source>
        <strain evidence="2 3">120-4 pot B 10/14</strain>
    </source>
</reference>